<dbReference type="EMBL" id="OW240914">
    <property type="protein sequence ID" value="CAH2272680.1"/>
    <property type="molecule type" value="Genomic_DNA"/>
</dbReference>
<keyword evidence="3" id="KW-1185">Reference proteome</keyword>
<dbReference type="Proteomes" id="UP001295444">
    <property type="component" value="Chromosome 03"/>
</dbReference>
<sequence>MDYMTLKRQTLQELLEARGKSAGRRTKVDIIAALIEDDWLSGEAAVMQPKGEMDALREEVAWRLTLYKETLSEEIMTKILSKAQAYVLAQMNGVNPTQPDEQRVGERSPGSKAALAR</sequence>
<feature type="region of interest" description="Disordered" evidence="1">
    <location>
        <begin position="94"/>
        <end position="117"/>
    </location>
</feature>
<evidence type="ECO:0000256" key="1">
    <source>
        <dbReference type="SAM" id="MobiDB-lite"/>
    </source>
</evidence>
<protein>
    <submittedName>
        <fullName evidence="2">Uncharacterized protein</fullName>
    </submittedName>
</protein>
<organism evidence="2 3">
    <name type="scientific">Pelobates cultripes</name>
    <name type="common">Western spadefoot toad</name>
    <dbReference type="NCBI Taxonomy" id="61616"/>
    <lineage>
        <taxon>Eukaryota</taxon>
        <taxon>Metazoa</taxon>
        <taxon>Chordata</taxon>
        <taxon>Craniata</taxon>
        <taxon>Vertebrata</taxon>
        <taxon>Euteleostomi</taxon>
        <taxon>Amphibia</taxon>
        <taxon>Batrachia</taxon>
        <taxon>Anura</taxon>
        <taxon>Pelobatoidea</taxon>
        <taxon>Pelobatidae</taxon>
        <taxon>Pelobates</taxon>
    </lineage>
</organism>
<gene>
    <name evidence="2" type="ORF">PECUL_23A013761</name>
</gene>
<reference evidence="2" key="1">
    <citation type="submission" date="2022-03" db="EMBL/GenBank/DDBJ databases">
        <authorList>
            <person name="Alioto T."/>
            <person name="Alioto T."/>
            <person name="Gomez Garrido J."/>
        </authorList>
    </citation>
    <scope>NUCLEOTIDE SEQUENCE</scope>
</reference>
<proteinExistence type="predicted"/>
<evidence type="ECO:0000313" key="2">
    <source>
        <dbReference type="EMBL" id="CAH2272680.1"/>
    </source>
</evidence>
<dbReference type="AlphaFoldDB" id="A0AAD1RK65"/>
<name>A0AAD1RK65_PELCU</name>
<evidence type="ECO:0000313" key="3">
    <source>
        <dbReference type="Proteomes" id="UP001295444"/>
    </source>
</evidence>
<accession>A0AAD1RK65</accession>